<keyword evidence="9 10" id="KW-0472">Membrane</keyword>
<evidence type="ECO:0000256" key="7">
    <source>
        <dbReference type="ARBA" id="ARBA00022927"/>
    </source>
</evidence>
<proteinExistence type="inferred from homology"/>
<sequence>MNQKVRQLRDELDKKLAPAVAWYQERETREQRILQLLAVLLAVAVVYWLIWQPSWEARESARQRYIANQQTLAWIESNADAVRAARGNRSGGGEQLGSNWVSNISRSAQSYGLTLRGFTPNGNESVRVQLENQPASPMLMWLQSLEQKGLTLATMEMSAGDKPGTASLRATLTR</sequence>
<dbReference type="InterPro" id="IPR007690">
    <property type="entry name" value="T2SS_GspM"/>
</dbReference>
<evidence type="ECO:0000256" key="6">
    <source>
        <dbReference type="ARBA" id="ARBA00022692"/>
    </source>
</evidence>
<evidence type="ECO:0000256" key="8">
    <source>
        <dbReference type="ARBA" id="ARBA00022989"/>
    </source>
</evidence>
<comment type="caution">
    <text evidence="12">The sequence shown here is derived from an EMBL/GenBank/DDBJ whole genome shotgun (WGS) entry which is preliminary data.</text>
</comment>
<evidence type="ECO:0000256" key="1">
    <source>
        <dbReference type="ARBA" id="ARBA00004377"/>
    </source>
</evidence>
<dbReference type="RefSeq" id="WP_194865747.1">
    <property type="nucleotide sequence ID" value="NZ_ARXX01000049.1"/>
</dbReference>
<dbReference type="Proteomes" id="UP000662703">
    <property type="component" value="Unassembled WGS sequence"/>
</dbReference>
<keyword evidence="7 10" id="KW-0653">Protein transport</keyword>
<evidence type="ECO:0000256" key="9">
    <source>
        <dbReference type="ARBA" id="ARBA00023136"/>
    </source>
</evidence>
<keyword evidence="3 10" id="KW-0813">Transport</keyword>
<evidence type="ECO:0000313" key="12">
    <source>
        <dbReference type="EMBL" id="MBF5057555.1"/>
    </source>
</evidence>
<evidence type="ECO:0000256" key="2">
    <source>
        <dbReference type="ARBA" id="ARBA00010637"/>
    </source>
</evidence>
<evidence type="ECO:0000256" key="4">
    <source>
        <dbReference type="ARBA" id="ARBA00022475"/>
    </source>
</evidence>
<dbReference type="InterPro" id="IPR023229">
    <property type="entry name" value="T2SS_M_periplasmic_sf"/>
</dbReference>
<feature type="transmembrane region" description="Helical" evidence="11">
    <location>
        <begin position="33"/>
        <end position="51"/>
    </location>
</feature>
<reference evidence="12 13" key="1">
    <citation type="submission" date="2012-09" db="EMBL/GenBank/DDBJ databases">
        <title>Genome Sequence of alkane-degrading Bacterium Alcanivorax sp. 521-1.</title>
        <authorList>
            <person name="Lai Q."/>
            <person name="Shao Z."/>
        </authorList>
    </citation>
    <scope>NUCLEOTIDE SEQUENCE [LARGE SCALE GENOMIC DNA]</scope>
    <source>
        <strain evidence="12 13">521-1</strain>
    </source>
</reference>
<dbReference type="SUPFAM" id="SSF103054">
    <property type="entry name" value="General secretion pathway protein M, EpsM"/>
    <property type="match status" value="1"/>
</dbReference>
<evidence type="ECO:0000256" key="3">
    <source>
        <dbReference type="ARBA" id="ARBA00022448"/>
    </source>
</evidence>
<evidence type="ECO:0000256" key="10">
    <source>
        <dbReference type="PIRNR" id="PIRNR006291"/>
    </source>
</evidence>
<comment type="similarity">
    <text evidence="2 10">Belongs to the GSP M family.</text>
</comment>
<keyword evidence="8 11" id="KW-1133">Transmembrane helix</keyword>
<keyword evidence="4 10" id="KW-1003">Cell membrane</keyword>
<dbReference type="EMBL" id="ARXX01000049">
    <property type="protein sequence ID" value="MBF5057555.1"/>
    <property type="molecule type" value="Genomic_DNA"/>
</dbReference>
<evidence type="ECO:0000313" key="13">
    <source>
        <dbReference type="Proteomes" id="UP000662703"/>
    </source>
</evidence>
<comment type="function">
    <text evidence="10">Inner membrane component of the type II secretion system required for the energy-dependent secretion of extracellular factors such as proteases and toxins from the periplasm.</text>
</comment>
<dbReference type="Pfam" id="PF04612">
    <property type="entry name" value="T2SSM"/>
    <property type="match status" value="1"/>
</dbReference>
<organism evidence="12 13">
    <name type="scientific">Alloalcanivorax profundimaris</name>
    <dbReference type="NCBI Taxonomy" id="2735259"/>
    <lineage>
        <taxon>Bacteria</taxon>
        <taxon>Pseudomonadati</taxon>
        <taxon>Pseudomonadota</taxon>
        <taxon>Gammaproteobacteria</taxon>
        <taxon>Oceanospirillales</taxon>
        <taxon>Alcanivoracaceae</taxon>
        <taxon>Alloalcanivorax</taxon>
    </lineage>
</organism>
<dbReference type="Gene3D" id="3.30.1360.100">
    <property type="entry name" value="General secretion pathway protein M, EpsM"/>
    <property type="match status" value="1"/>
</dbReference>
<dbReference type="PIRSF" id="PIRSF006291">
    <property type="entry name" value="GspM"/>
    <property type="match status" value="1"/>
</dbReference>
<comment type="subcellular location">
    <subcellularLocation>
        <location evidence="1">Cell inner membrane</location>
        <topology evidence="1">Single-pass membrane protein</topology>
    </subcellularLocation>
</comment>
<keyword evidence="6 11" id="KW-0812">Transmembrane</keyword>
<evidence type="ECO:0000256" key="5">
    <source>
        <dbReference type="ARBA" id="ARBA00022519"/>
    </source>
</evidence>
<name>A0ABS0AU99_9GAMM</name>
<gene>
    <name evidence="12" type="ORF">Y5W_02849</name>
</gene>
<keyword evidence="5 10" id="KW-0997">Cell inner membrane</keyword>
<accession>A0ABS0AU99</accession>
<protein>
    <recommendedName>
        <fullName evidence="10">Type II secretion system protein M</fullName>
        <shortName evidence="10">T2SS protein M</shortName>
    </recommendedName>
    <alternativeName>
        <fullName evidence="10">General secretion pathway protein M</fullName>
    </alternativeName>
</protein>
<keyword evidence="13" id="KW-1185">Reference proteome</keyword>
<evidence type="ECO:0000256" key="11">
    <source>
        <dbReference type="SAM" id="Phobius"/>
    </source>
</evidence>